<dbReference type="InterPro" id="IPR051266">
    <property type="entry name" value="CLCR"/>
</dbReference>
<dbReference type="OrthoDB" id="687730at2759"/>
<evidence type="ECO:0000313" key="4">
    <source>
        <dbReference type="EMBL" id="PWA42119.1"/>
    </source>
</evidence>
<proteinExistence type="predicted"/>
<dbReference type="InterPro" id="IPR001841">
    <property type="entry name" value="Znf_RING"/>
</dbReference>
<dbReference type="InterPro" id="IPR002035">
    <property type="entry name" value="VWF_A"/>
</dbReference>
<reference evidence="4 5" key="1">
    <citation type="journal article" date="2018" name="Mol. Plant">
        <title>The genome of Artemisia annua provides insight into the evolution of Asteraceae family and artemisinin biosynthesis.</title>
        <authorList>
            <person name="Shen Q."/>
            <person name="Zhang L."/>
            <person name="Liao Z."/>
            <person name="Wang S."/>
            <person name="Yan T."/>
            <person name="Shi P."/>
            <person name="Liu M."/>
            <person name="Fu X."/>
            <person name="Pan Q."/>
            <person name="Wang Y."/>
            <person name="Lv Z."/>
            <person name="Lu X."/>
            <person name="Zhang F."/>
            <person name="Jiang W."/>
            <person name="Ma Y."/>
            <person name="Chen M."/>
            <person name="Hao X."/>
            <person name="Li L."/>
            <person name="Tang Y."/>
            <person name="Lv G."/>
            <person name="Zhou Y."/>
            <person name="Sun X."/>
            <person name="Brodelius P.E."/>
            <person name="Rose J.K.C."/>
            <person name="Tang K."/>
        </authorList>
    </citation>
    <scope>NUCLEOTIDE SEQUENCE [LARGE SCALE GENOMIC DNA]</scope>
    <source>
        <strain evidence="5">cv. Huhao1</strain>
        <tissue evidence="4">Leaf</tissue>
    </source>
</reference>
<dbReference type="Pfam" id="PF17123">
    <property type="entry name" value="zf-RING_11"/>
    <property type="match status" value="1"/>
</dbReference>
<dbReference type="Proteomes" id="UP000245207">
    <property type="component" value="Unassembled WGS sequence"/>
</dbReference>
<evidence type="ECO:0000313" key="5">
    <source>
        <dbReference type="Proteomes" id="UP000245207"/>
    </source>
</evidence>
<dbReference type="PROSITE" id="PS50089">
    <property type="entry name" value="ZF_RING_2"/>
    <property type="match status" value="1"/>
</dbReference>
<dbReference type="InterPro" id="IPR036465">
    <property type="entry name" value="vWFA_dom_sf"/>
</dbReference>
<keyword evidence="1" id="KW-0862">Zinc</keyword>
<dbReference type="InterPro" id="IPR032838">
    <property type="entry name" value="Vwaint_dom"/>
</dbReference>
<keyword evidence="5" id="KW-1185">Reference proteome</keyword>
<dbReference type="Pfam" id="PF00092">
    <property type="entry name" value="VWA"/>
    <property type="match status" value="1"/>
</dbReference>
<sequence length="536" mass="59212">MMSSSKQDCAICTDMLNNGHAIFIAECSHSFHYHCITSNVQNGNRVCPVCRALWKEIPFQGMPPQQILYDDDEPVNQESEEMHSAKSDSDEGIKIKTYTEIPAVAKSANFDDFGILINLKAPVSKESLNSRTPIDLVTILDISGSMEGSKIALLKKAMGFVVQNLGPLDRLSVISFASSARRLFPLRHMTEIGKQESLQVINSLVANGATNILEALKKGSKVMTDRKFKNPVSSMILLSDGQDTCNHEPLTLPDTRVPIHTFGFGKDHDANLMHSISEKSRGMFSFIEVESVIQDAFAQCIGGLLSVVVQELRVEVECVHPALRLGSIKAGSYKVGMDDNGRCGFIEVGDLYAEEERDFLVSTDIPDNESDNEMPLVKFRVIHKDPIKNTFVNIEGNEVTILRPETVVNQTVSLEVQRQRNRLNVASAIADARVVAEHGDLMEARLVLEECKTKLEATSDDDCGYLEDELEDMGFCMVDEEMYESTGRANVLAGLSAHASQRATTWGDSRKLGSKMKTYQTPAMAKMVKSSKTFGN</sequence>
<dbReference type="InterPro" id="IPR013083">
    <property type="entry name" value="Znf_RING/FYVE/PHD"/>
</dbReference>
<keyword evidence="1" id="KW-0479">Metal-binding</keyword>
<dbReference type="SUPFAM" id="SSF57850">
    <property type="entry name" value="RING/U-box"/>
    <property type="match status" value="1"/>
</dbReference>
<evidence type="ECO:0000256" key="1">
    <source>
        <dbReference type="PROSITE-ProRule" id="PRU00175"/>
    </source>
</evidence>
<dbReference type="PANTHER" id="PTHR10579">
    <property type="entry name" value="CALCIUM-ACTIVATED CHLORIDE CHANNEL REGULATOR"/>
    <property type="match status" value="1"/>
</dbReference>
<evidence type="ECO:0000259" key="3">
    <source>
        <dbReference type="PROSITE" id="PS50234"/>
    </source>
</evidence>
<name>A0A2U1KZG5_ARTAN</name>
<dbReference type="STRING" id="35608.A0A2U1KZG5"/>
<dbReference type="Pfam" id="PF14624">
    <property type="entry name" value="Vwaint"/>
    <property type="match status" value="1"/>
</dbReference>
<dbReference type="Gene3D" id="3.30.40.10">
    <property type="entry name" value="Zinc/RING finger domain, C3HC4 (zinc finger)"/>
    <property type="match status" value="1"/>
</dbReference>
<feature type="domain" description="VWFA" evidence="3">
    <location>
        <begin position="135"/>
        <end position="301"/>
    </location>
</feature>
<organism evidence="4 5">
    <name type="scientific">Artemisia annua</name>
    <name type="common">Sweet wormwood</name>
    <dbReference type="NCBI Taxonomy" id="35608"/>
    <lineage>
        <taxon>Eukaryota</taxon>
        <taxon>Viridiplantae</taxon>
        <taxon>Streptophyta</taxon>
        <taxon>Embryophyta</taxon>
        <taxon>Tracheophyta</taxon>
        <taxon>Spermatophyta</taxon>
        <taxon>Magnoliopsida</taxon>
        <taxon>eudicotyledons</taxon>
        <taxon>Gunneridae</taxon>
        <taxon>Pentapetalae</taxon>
        <taxon>asterids</taxon>
        <taxon>campanulids</taxon>
        <taxon>Asterales</taxon>
        <taxon>Asteraceae</taxon>
        <taxon>Asteroideae</taxon>
        <taxon>Anthemideae</taxon>
        <taxon>Artemisiinae</taxon>
        <taxon>Artemisia</taxon>
    </lineage>
</organism>
<dbReference type="SUPFAM" id="SSF53300">
    <property type="entry name" value="vWA-like"/>
    <property type="match status" value="1"/>
</dbReference>
<dbReference type="EMBL" id="PKPP01012609">
    <property type="protein sequence ID" value="PWA42119.1"/>
    <property type="molecule type" value="Genomic_DNA"/>
</dbReference>
<accession>A0A2U1KZG5</accession>
<keyword evidence="1" id="KW-0863">Zinc-finger</keyword>
<protein>
    <submittedName>
        <fullName evidence="4">Zinc finger (C3HC4-type RING finger) family protein</fullName>
    </submittedName>
</protein>
<dbReference type="PROSITE" id="PS50234">
    <property type="entry name" value="VWFA"/>
    <property type="match status" value="1"/>
</dbReference>
<dbReference type="CDD" id="cd01466">
    <property type="entry name" value="vWA_C3HC4_type"/>
    <property type="match status" value="1"/>
</dbReference>
<dbReference type="Gene3D" id="3.40.50.410">
    <property type="entry name" value="von Willebrand factor, type A domain"/>
    <property type="match status" value="1"/>
</dbReference>
<evidence type="ECO:0000259" key="2">
    <source>
        <dbReference type="PROSITE" id="PS50089"/>
    </source>
</evidence>
<dbReference type="SMART" id="SM00184">
    <property type="entry name" value="RING"/>
    <property type="match status" value="1"/>
</dbReference>
<dbReference type="PANTHER" id="PTHR10579:SF158">
    <property type="entry name" value="RETROELEMENT POL POLYPROTEIN-LIKE"/>
    <property type="match status" value="1"/>
</dbReference>
<comment type="caution">
    <text evidence="4">The sequence shown here is derived from an EMBL/GenBank/DDBJ whole genome shotgun (WGS) entry which is preliminary data.</text>
</comment>
<dbReference type="AlphaFoldDB" id="A0A2U1KZG5"/>
<gene>
    <name evidence="4" type="ORF">CTI12_AA546490</name>
</gene>
<dbReference type="SMART" id="SM00327">
    <property type="entry name" value="VWA"/>
    <property type="match status" value="1"/>
</dbReference>
<dbReference type="GO" id="GO:0008270">
    <property type="term" value="F:zinc ion binding"/>
    <property type="evidence" value="ECO:0007669"/>
    <property type="project" value="UniProtKB-KW"/>
</dbReference>
<feature type="domain" description="RING-type" evidence="2">
    <location>
        <begin position="9"/>
        <end position="51"/>
    </location>
</feature>